<evidence type="ECO:0000313" key="2">
    <source>
        <dbReference type="Proteomes" id="UP000265520"/>
    </source>
</evidence>
<organism evidence="1 2">
    <name type="scientific">Trifolium medium</name>
    <dbReference type="NCBI Taxonomy" id="97028"/>
    <lineage>
        <taxon>Eukaryota</taxon>
        <taxon>Viridiplantae</taxon>
        <taxon>Streptophyta</taxon>
        <taxon>Embryophyta</taxon>
        <taxon>Tracheophyta</taxon>
        <taxon>Spermatophyta</taxon>
        <taxon>Magnoliopsida</taxon>
        <taxon>eudicotyledons</taxon>
        <taxon>Gunneridae</taxon>
        <taxon>Pentapetalae</taxon>
        <taxon>rosids</taxon>
        <taxon>fabids</taxon>
        <taxon>Fabales</taxon>
        <taxon>Fabaceae</taxon>
        <taxon>Papilionoideae</taxon>
        <taxon>50 kb inversion clade</taxon>
        <taxon>NPAAA clade</taxon>
        <taxon>Hologalegina</taxon>
        <taxon>IRL clade</taxon>
        <taxon>Trifolieae</taxon>
        <taxon>Trifolium</taxon>
    </lineage>
</organism>
<evidence type="ECO:0000313" key="1">
    <source>
        <dbReference type="EMBL" id="MCH90512.1"/>
    </source>
</evidence>
<dbReference type="Proteomes" id="UP000265520">
    <property type="component" value="Unassembled WGS sequence"/>
</dbReference>
<protein>
    <submittedName>
        <fullName evidence="1">Uncharacterized protein</fullName>
    </submittedName>
</protein>
<proteinExistence type="predicted"/>
<reference evidence="1 2" key="1">
    <citation type="journal article" date="2018" name="Front. Plant Sci.">
        <title>Red Clover (Trifolium pratense) and Zigzag Clover (T. medium) - A Picture of Genomic Similarities and Differences.</title>
        <authorList>
            <person name="Dluhosova J."/>
            <person name="Istvanek J."/>
            <person name="Nedelnik J."/>
            <person name="Repkova J."/>
        </authorList>
    </citation>
    <scope>NUCLEOTIDE SEQUENCE [LARGE SCALE GENOMIC DNA]</scope>
    <source>
        <strain evidence="2">cv. 10/8</strain>
        <tissue evidence="1">Leaf</tissue>
    </source>
</reference>
<comment type="caution">
    <text evidence="1">The sequence shown here is derived from an EMBL/GenBank/DDBJ whole genome shotgun (WGS) entry which is preliminary data.</text>
</comment>
<sequence length="160" mass="18050">MGNNSWVIQDFLVVREDEIPSWNPRCQPVRTSGARACGCLYLLELPTRRVPEAMDAEVPQARSSLPFVFGVPRLAKLYCGARHLNCKTKEKTKSSLPPESDSQQPFGINELCAPHWLLVVVQKRISLTILPNVGRELPHEVYHEISGTQCSELLHSDQKF</sequence>
<dbReference type="EMBL" id="LXQA010018475">
    <property type="protein sequence ID" value="MCH90512.1"/>
    <property type="molecule type" value="Genomic_DNA"/>
</dbReference>
<accession>A0A392MTB8</accession>
<name>A0A392MTB8_9FABA</name>
<keyword evidence="2" id="KW-1185">Reference proteome</keyword>
<dbReference type="AlphaFoldDB" id="A0A392MTB8"/>
<gene>
    <name evidence="1" type="ORF">A2U01_0011428</name>
</gene>